<dbReference type="GO" id="GO:0008270">
    <property type="term" value="F:zinc ion binding"/>
    <property type="evidence" value="ECO:0007669"/>
    <property type="project" value="UniProtKB-KW"/>
</dbReference>
<feature type="region of interest" description="Disordered" evidence="5">
    <location>
        <begin position="1"/>
        <end position="84"/>
    </location>
</feature>
<dbReference type="Proteomes" id="UP000549394">
    <property type="component" value="Unassembled WGS sequence"/>
</dbReference>
<accession>A0A7I8VWM7</accession>
<evidence type="ECO:0000256" key="3">
    <source>
        <dbReference type="ARBA" id="ARBA00022833"/>
    </source>
</evidence>
<dbReference type="SUPFAM" id="SSF118310">
    <property type="entry name" value="AN1-like Zinc finger"/>
    <property type="match status" value="1"/>
</dbReference>
<evidence type="ECO:0000259" key="6">
    <source>
        <dbReference type="PROSITE" id="PS51039"/>
    </source>
</evidence>
<dbReference type="PROSITE" id="PS51039">
    <property type="entry name" value="ZF_AN1"/>
    <property type="match status" value="1"/>
</dbReference>
<keyword evidence="2 4" id="KW-0863">Zinc-finger</keyword>
<organism evidence="7 8">
    <name type="scientific">Dimorphilus gyrociliatus</name>
    <dbReference type="NCBI Taxonomy" id="2664684"/>
    <lineage>
        <taxon>Eukaryota</taxon>
        <taxon>Metazoa</taxon>
        <taxon>Spiralia</taxon>
        <taxon>Lophotrochozoa</taxon>
        <taxon>Annelida</taxon>
        <taxon>Polychaeta</taxon>
        <taxon>Polychaeta incertae sedis</taxon>
        <taxon>Dinophilidae</taxon>
        <taxon>Dimorphilus</taxon>
    </lineage>
</organism>
<evidence type="ECO:0000256" key="5">
    <source>
        <dbReference type="SAM" id="MobiDB-lite"/>
    </source>
</evidence>
<dbReference type="AlphaFoldDB" id="A0A7I8VWM7"/>
<evidence type="ECO:0000313" key="7">
    <source>
        <dbReference type="EMBL" id="CAD5120624.1"/>
    </source>
</evidence>
<dbReference type="PANTHER" id="PTHR10634">
    <property type="entry name" value="AN1-TYPE ZINC FINGER PROTEIN"/>
    <property type="match status" value="1"/>
</dbReference>
<feature type="compositionally biased region" description="Polar residues" evidence="5">
    <location>
        <begin position="72"/>
        <end position="83"/>
    </location>
</feature>
<gene>
    <name evidence="7" type="ORF">DGYR_LOCUS8700</name>
</gene>
<dbReference type="SMART" id="SM00154">
    <property type="entry name" value="ZnF_AN1"/>
    <property type="match status" value="1"/>
</dbReference>
<comment type="caution">
    <text evidence="7">The sequence shown here is derived from an EMBL/GenBank/DDBJ whole genome shotgun (WGS) entry which is preliminary data.</text>
</comment>
<dbReference type="InterPro" id="IPR050652">
    <property type="entry name" value="AN1_A20_ZnFinger"/>
</dbReference>
<feature type="region of interest" description="Disordered" evidence="5">
    <location>
        <begin position="133"/>
        <end position="156"/>
    </location>
</feature>
<sequence>MESPLGGQMNPEKRIKLDCNVSKEEINNTKEKEEEKEENDKQTTQQKDETGEKDNNVENKSLDDSKIGASESIPSTTSTNQKESVLKKRCNECRIKLNPALREIGRCKCGKVFCQLHRLPEQHICEFDHKEEGRREARQKMVNPEKQMGNNMERLQ</sequence>
<feature type="domain" description="AN1-type" evidence="6">
    <location>
        <begin position="84"/>
        <end position="133"/>
    </location>
</feature>
<feature type="compositionally biased region" description="Basic and acidic residues" evidence="5">
    <location>
        <begin position="11"/>
        <end position="66"/>
    </location>
</feature>
<evidence type="ECO:0000256" key="4">
    <source>
        <dbReference type="PROSITE-ProRule" id="PRU00449"/>
    </source>
</evidence>
<protein>
    <submittedName>
        <fullName evidence="7">DgyrCDS9181</fullName>
    </submittedName>
</protein>
<evidence type="ECO:0000313" key="8">
    <source>
        <dbReference type="Proteomes" id="UP000549394"/>
    </source>
</evidence>
<evidence type="ECO:0000256" key="2">
    <source>
        <dbReference type="ARBA" id="ARBA00022771"/>
    </source>
</evidence>
<dbReference type="Gene3D" id="4.10.1110.10">
    <property type="entry name" value="AN1-like Zinc finger"/>
    <property type="match status" value="1"/>
</dbReference>
<dbReference type="PANTHER" id="PTHR10634:SF67">
    <property type="entry name" value="AN1-TYPE ZINC FINGER PROTEIN 3"/>
    <property type="match status" value="1"/>
</dbReference>
<keyword evidence="8" id="KW-1185">Reference proteome</keyword>
<name>A0A7I8VWM7_9ANNE</name>
<dbReference type="InterPro" id="IPR035896">
    <property type="entry name" value="AN1-like_Znf"/>
</dbReference>
<keyword evidence="3" id="KW-0862">Zinc</keyword>
<dbReference type="EMBL" id="CAJFCJ010000012">
    <property type="protein sequence ID" value="CAD5120624.1"/>
    <property type="molecule type" value="Genomic_DNA"/>
</dbReference>
<proteinExistence type="predicted"/>
<evidence type="ECO:0000256" key="1">
    <source>
        <dbReference type="ARBA" id="ARBA00022723"/>
    </source>
</evidence>
<dbReference type="OrthoDB" id="428577at2759"/>
<reference evidence="7 8" key="1">
    <citation type="submission" date="2020-08" db="EMBL/GenBank/DDBJ databases">
        <authorList>
            <person name="Hejnol A."/>
        </authorList>
    </citation>
    <scope>NUCLEOTIDE SEQUENCE [LARGE SCALE GENOMIC DNA]</scope>
</reference>
<dbReference type="InterPro" id="IPR000058">
    <property type="entry name" value="Znf_AN1"/>
</dbReference>
<keyword evidence="1" id="KW-0479">Metal-binding</keyword>